<dbReference type="RefSeq" id="WP_321549492.1">
    <property type="nucleotide sequence ID" value="NZ_JAXIVS010000012.1"/>
</dbReference>
<evidence type="ECO:0000256" key="1">
    <source>
        <dbReference type="SAM" id="Coils"/>
    </source>
</evidence>
<name>A0ABU5HBE3_9BACT</name>
<evidence type="ECO:0008006" key="4">
    <source>
        <dbReference type="Google" id="ProtNLM"/>
    </source>
</evidence>
<proteinExistence type="predicted"/>
<gene>
    <name evidence="2" type="ORF">SYV04_30565</name>
</gene>
<evidence type="ECO:0000313" key="3">
    <source>
        <dbReference type="Proteomes" id="UP001291309"/>
    </source>
</evidence>
<organism evidence="2 3">
    <name type="scientific">Hyalangium rubrum</name>
    <dbReference type="NCBI Taxonomy" id="3103134"/>
    <lineage>
        <taxon>Bacteria</taxon>
        <taxon>Pseudomonadati</taxon>
        <taxon>Myxococcota</taxon>
        <taxon>Myxococcia</taxon>
        <taxon>Myxococcales</taxon>
        <taxon>Cystobacterineae</taxon>
        <taxon>Archangiaceae</taxon>
        <taxon>Hyalangium</taxon>
    </lineage>
</organism>
<protein>
    <recommendedName>
        <fullName evidence="4">Large Ala/Glu-rich protein</fullName>
    </recommendedName>
</protein>
<keyword evidence="1" id="KW-0175">Coiled coil</keyword>
<feature type="coiled-coil region" evidence="1">
    <location>
        <begin position="87"/>
        <end position="121"/>
    </location>
</feature>
<keyword evidence="3" id="KW-1185">Reference proteome</keyword>
<dbReference type="EMBL" id="JAXIVS010000012">
    <property type="protein sequence ID" value="MDY7230779.1"/>
    <property type="molecule type" value="Genomic_DNA"/>
</dbReference>
<accession>A0ABU5HBE3</accession>
<feature type="coiled-coil region" evidence="1">
    <location>
        <begin position="19"/>
        <end position="46"/>
    </location>
</feature>
<sequence>MLFGLFRKKDKKQKPADPLAAFDQLIEDLERQAAEVRKSAATLLALKGELSRAKERYTRQLADIAQRLSVADSRGDVKSMSVLARDQEQTESLLKSTREALERAEEDARLLLEAANEVGRRVVELRTERQSASARLVAGGLVTGAMRERVDRIEKVLAVDAARDEIERAHALADIYREERGAGEKEE</sequence>
<evidence type="ECO:0000313" key="2">
    <source>
        <dbReference type="EMBL" id="MDY7230779.1"/>
    </source>
</evidence>
<comment type="caution">
    <text evidence="2">The sequence shown here is derived from an EMBL/GenBank/DDBJ whole genome shotgun (WGS) entry which is preliminary data.</text>
</comment>
<reference evidence="2 3" key="1">
    <citation type="submission" date="2023-12" db="EMBL/GenBank/DDBJ databases">
        <title>the genome sequence of Hyalangium sp. s54d21.</title>
        <authorList>
            <person name="Zhang X."/>
        </authorList>
    </citation>
    <scope>NUCLEOTIDE SEQUENCE [LARGE SCALE GENOMIC DNA]</scope>
    <source>
        <strain evidence="3">s54d21</strain>
    </source>
</reference>
<dbReference type="Proteomes" id="UP001291309">
    <property type="component" value="Unassembled WGS sequence"/>
</dbReference>